<proteinExistence type="predicted"/>
<reference evidence="2" key="1">
    <citation type="submission" date="2023-07" db="EMBL/GenBank/DDBJ databases">
        <authorList>
            <consortium name="AG Swart"/>
            <person name="Singh M."/>
            <person name="Singh A."/>
            <person name="Seah K."/>
            <person name="Emmerich C."/>
        </authorList>
    </citation>
    <scope>NUCLEOTIDE SEQUENCE</scope>
    <source>
        <strain evidence="2">DP1</strain>
    </source>
</reference>
<evidence type="ECO:0000256" key="1">
    <source>
        <dbReference type="SAM" id="MobiDB-lite"/>
    </source>
</evidence>
<accession>A0AAD1U7C7</accession>
<gene>
    <name evidence="2" type="ORF">ECRASSUSDP1_LOCUS4016</name>
</gene>
<feature type="compositionally biased region" description="Low complexity" evidence="1">
    <location>
        <begin position="135"/>
        <end position="146"/>
    </location>
</feature>
<dbReference type="EMBL" id="CAMPGE010003843">
    <property type="protein sequence ID" value="CAI2362690.1"/>
    <property type="molecule type" value="Genomic_DNA"/>
</dbReference>
<comment type="caution">
    <text evidence="2">The sequence shown here is derived from an EMBL/GenBank/DDBJ whole genome shotgun (WGS) entry which is preliminary data.</text>
</comment>
<protein>
    <submittedName>
        <fullName evidence="2">Uncharacterized protein</fullName>
    </submittedName>
</protein>
<dbReference type="AlphaFoldDB" id="A0AAD1U7C7"/>
<evidence type="ECO:0000313" key="2">
    <source>
        <dbReference type="EMBL" id="CAI2362690.1"/>
    </source>
</evidence>
<dbReference type="Proteomes" id="UP001295684">
    <property type="component" value="Unassembled WGS sequence"/>
</dbReference>
<name>A0AAD1U7C7_EUPCR</name>
<evidence type="ECO:0000313" key="3">
    <source>
        <dbReference type="Proteomes" id="UP001295684"/>
    </source>
</evidence>
<sequence>MRLPNTQVGENSNSTLSKKTINTTFDGMKLRKSYKLQNGQAIRKVCVPRKLTCDDSEKQLNQKLKMNQTMCVTKNSKNIQNLKSQCKKKFTFNMKKLLKEERKKFYAKKSHETVGSSSRCRKISQFGKKQKTLKKGTLTRGRTTGKNSTKNNIPRKFMMRNSSKHNYSDEPVMPLEVENKPRRFLSPVPGKRSVLHSSEAQSPNLCEMRYYNGVLVSAKGFTLYLNKEISSPTTPIPDRRKISQLGKRMNMYTFSPTSDDRKPNLPSLPENFKCGFSPKIRIPEARRNISSPFQKQSPFNLTVKASSQRNSPILRGRLRRMQHANFSSYANSVMIGSQNTESTPSKFSRKSPKEIHEKLNQIIQQCDS</sequence>
<feature type="region of interest" description="Disordered" evidence="1">
    <location>
        <begin position="129"/>
        <end position="153"/>
    </location>
</feature>
<keyword evidence="3" id="KW-1185">Reference proteome</keyword>
<organism evidence="2 3">
    <name type="scientific">Euplotes crassus</name>
    <dbReference type="NCBI Taxonomy" id="5936"/>
    <lineage>
        <taxon>Eukaryota</taxon>
        <taxon>Sar</taxon>
        <taxon>Alveolata</taxon>
        <taxon>Ciliophora</taxon>
        <taxon>Intramacronucleata</taxon>
        <taxon>Spirotrichea</taxon>
        <taxon>Hypotrichia</taxon>
        <taxon>Euplotida</taxon>
        <taxon>Euplotidae</taxon>
        <taxon>Moneuplotes</taxon>
    </lineage>
</organism>